<gene>
    <name evidence="1" type="ORF">LCGC14_1183800</name>
</gene>
<dbReference type="AlphaFoldDB" id="A0A0F9PRW5"/>
<proteinExistence type="predicted"/>
<sequence>MRKIYLVEVDKIDFSFLDKSSDTIQFTIFQQYPIISREIVMDIDTILKFRDSIEAMFKSRKKKAELRKARIMKERSKDNNKEEGD</sequence>
<protein>
    <submittedName>
        <fullName evidence="1">Uncharacterized protein</fullName>
    </submittedName>
</protein>
<accession>A0A0F9PRW5</accession>
<comment type="caution">
    <text evidence="1">The sequence shown here is derived from an EMBL/GenBank/DDBJ whole genome shotgun (WGS) entry which is preliminary data.</text>
</comment>
<dbReference type="EMBL" id="LAZR01005952">
    <property type="protein sequence ID" value="KKM95882.1"/>
    <property type="molecule type" value="Genomic_DNA"/>
</dbReference>
<evidence type="ECO:0000313" key="1">
    <source>
        <dbReference type="EMBL" id="KKM95882.1"/>
    </source>
</evidence>
<organism evidence="1">
    <name type="scientific">marine sediment metagenome</name>
    <dbReference type="NCBI Taxonomy" id="412755"/>
    <lineage>
        <taxon>unclassified sequences</taxon>
        <taxon>metagenomes</taxon>
        <taxon>ecological metagenomes</taxon>
    </lineage>
</organism>
<reference evidence="1" key="1">
    <citation type="journal article" date="2015" name="Nature">
        <title>Complex archaea that bridge the gap between prokaryotes and eukaryotes.</title>
        <authorList>
            <person name="Spang A."/>
            <person name="Saw J.H."/>
            <person name="Jorgensen S.L."/>
            <person name="Zaremba-Niedzwiedzka K."/>
            <person name="Martijn J."/>
            <person name="Lind A.E."/>
            <person name="van Eijk R."/>
            <person name="Schleper C."/>
            <person name="Guy L."/>
            <person name="Ettema T.J."/>
        </authorList>
    </citation>
    <scope>NUCLEOTIDE SEQUENCE</scope>
</reference>
<name>A0A0F9PRW5_9ZZZZ</name>